<reference evidence="1" key="1">
    <citation type="submission" date="2022-06" db="EMBL/GenBank/DDBJ databases">
        <title>Phylogenomic reconstructions and comparative analyses of Kickxellomycotina fungi.</title>
        <authorList>
            <person name="Reynolds N.K."/>
            <person name="Stajich J.E."/>
            <person name="Barry K."/>
            <person name="Grigoriev I.V."/>
            <person name="Crous P."/>
            <person name="Smith M.E."/>
        </authorList>
    </citation>
    <scope>NUCLEOTIDE SEQUENCE</scope>
    <source>
        <strain evidence="1">RSA 2271</strain>
    </source>
</reference>
<organism evidence="1 2">
    <name type="scientific">Spiromyces aspiralis</name>
    <dbReference type="NCBI Taxonomy" id="68401"/>
    <lineage>
        <taxon>Eukaryota</taxon>
        <taxon>Fungi</taxon>
        <taxon>Fungi incertae sedis</taxon>
        <taxon>Zoopagomycota</taxon>
        <taxon>Kickxellomycotina</taxon>
        <taxon>Kickxellomycetes</taxon>
        <taxon>Kickxellales</taxon>
        <taxon>Kickxellaceae</taxon>
        <taxon>Spiromyces</taxon>
    </lineage>
</organism>
<evidence type="ECO:0000313" key="1">
    <source>
        <dbReference type="EMBL" id="KAJ1677618.1"/>
    </source>
</evidence>
<feature type="non-terminal residue" evidence="1">
    <location>
        <position position="1"/>
    </location>
</feature>
<name>A0ACC1HR74_9FUNG</name>
<evidence type="ECO:0000313" key="2">
    <source>
        <dbReference type="Proteomes" id="UP001145114"/>
    </source>
</evidence>
<dbReference type="Proteomes" id="UP001145114">
    <property type="component" value="Unassembled WGS sequence"/>
</dbReference>
<keyword evidence="2" id="KW-1185">Reference proteome</keyword>
<sequence length="213" mass="23948">YPEFIEHVEHALEAQGQRITTRMSETFYQGLLSLMLSLFLDSSKYDVVCEVATNQERSAIVVKPRLGAADDDTTESGDGGSGRESVGVLIEVKHADTDIADILAPPLTVDDAKFIADESKDRMKRARRKLGKGVFRSLEELLAEGYDQILEKKYLDTFNGCCDEVLVVVALFSGRHCLFRFEYFTHLEGDWCFDPESHPIVGDLACPYNWPDM</sequence>
<proteinExistence type="predicted"/>
<gene>
    <name evidence="1" type="ORF">EV182_005797</name>
</gene>
<dbReference type="EMBL" id="JAMZIH010002180">
    <property type="protein sequence ID" value="KAJ1677618.1"/>
    <property type="molecule type" value="Genomic_DNA"/>
</dbReference>
<comment type="caution">
    <text evidence="1">The sequence shown here is derived from an EMBL/GenBank/DDBJ whole genome shotgun (WGS) entry which is preliminary data.</text>
</comment>
<accession>A0ACC1HR74</accession>
<protein>
    <submittedName>
        <fullName evidence="1">Uncharacterized protein</fullName>
    </submittedName>
</protein>